<evidence type="ECO:0000256" key="2">
    <source>
        <dbReference type="ARBA" id="ARBA00006354"/>
    </source>
</evidence>
<proteinExistence type="inferred from homology"/>
<dbReference type="InterPro" id="IPR045006">
    <property type="entry name" value="CHLI-like"/>
</dbReference>
<dbReference type="InterPro" id="IPR001208">
    <property type="entry name" value="MCM_dom"/>
</dbReference>
<dbReference type="InterPro" id="IPR004482">
    <property type="entry name" value="Mg_chelat-rel"/>
</dbReference>
<name>A0A7R8WTG4_9CRUS</name>
<dbReference type="InterPro" id="IPR027417">
    <property type="entry name" value="P-loop_NTPase"/>
</dbReference>
<dbReference type="PANTHER" id="PTHR32039:SF7">
    <property type="entry name" value="COMPETENCE PROTEIN COMM"/>
    <property type="match status" value="1"/>
</dbReference>
<reference evidence="6" key="1">
    <citation type="submission" date="2020-11" db="EMBL/GenBank/DDBJ databases">
        <authorList>
            <person name="Tran Van P."/>
        </authorList>
    </citation>
    <scope>NUCLEOTIDE SEQUENCE</scope>
</reference>
<dbReference type="PRINTS" id="PR01657">
    <property type="entry name" value="MCMFAMILY"/>
</dbReference>
<evidence type="ECO:0000256" key="4">
    <source>
        <dbReference type="ARBA" id="ARBA00022840"/>
    </source>
</evidence>
<dbReference type="Gene3D" id="3.40.50.300">
    <property type="entry name" value="P-loop containing nucleotide triphosphate hydrolases"/>
    <property type="match status" value="1"/>
</dbReference>
<dbReference type="Pfam" id="PF13335">
    <property type="entry name" value="Mg_chelatase_C"/>
    <property type="match status" value="1"/>
</dbReference>
<dbReference type="SMART" id="SM00382">
    <property type="entry name" value="AAA"/>
    <property type="match status" value="1"/>
</dbReference>
<dbReference type="SUPFAM" id="SSF52540">
    <property type="entry name" value="P-loop containing nucleoside triphosphate hydrolases"/>
    <property type="match status" value="1"/>
</dbReference>
<dbReference type="PROSITE" id="PS50051">
    <property type="entry name" value="MCM_2"/>
    <property type="match status" value="1"/>
</dbReference>
<protein>
    <recommendedName>
        <fullName evidence="5">MCM C-terminal AAA(+) ATPase domain-containing protein</fullName>
    </recommendedName>
</protein>
<dbReference type="UniPathway" id="UPA00668"/>
<dbReference type="GO" id="GO:0005524">
    <property type="term" value="F:ATP binding"/>
    <property type="evidence" value="ECO:0007669"/>
    <property type="project" value="UniProtKB-KW"/>
</dbReference>
<dbReference type="PROSITE" id="PS00676">
    <property type="entry name" value="SIGMA54_INTERACT_2"/>
    <property type="match status" value="1"/>
</dbReference>
<dbReference type="InterPro" id="IPR003593">
    <property type="entry name" value="AAA+_ATPase"/>
</dbReference>
<dbReference type="AlphaFoldDB" id="A0A7R8WTG4"/>
<evidence type="ECO:0000256" key="1">
    <source>
        <dbReference type="ARBA" id="ARBA00005173"/>
    </source>
</evidence>
<accession>A0A7R8WTG4</accession>
<dbReference type="Pfam" id="PF01078">
    <property type="entry name" value="Mg_chelatase"/>
    <property type="match status" value="1"/>
</dbReference>
<evidence type="ECO:0000259" key="5">
    <source>
        <dbReference type="PROSITE" id="PS50051"/>
    </source>
</evidence>
<dbReference type="NCBIfam" id="TIGR00368">
    <property type="entry name" value="YifB family Mg chelatase-like AAA ATPase"/>
    <property type="match status" value="1"/>
</dbReference>
<keyword evidence="3" id="KW-0547">Nucleotide-binding</keyword>
<evidence type="ECO:0000313" key="6">
    <source>
        <dbReference type="EMBL" id="CAD7237533.1"/>
    </source>
</evidence>
<dbReference type="PANTHER" id="PTHR32039">
    <property type="entry name" value="MAGNESIUM-CHELATASE SUBUNIT CHLI"/>
    <property type="match status" value="1"/>
</dbReference>
<dbReference type="GO" id="GO:0003677">
    <property type="term" value="F:DNA binding"/>
    <property type="evidence" value="ECO:0007669"/>
    <property type="project" value="InterPro"/>
</dbReference>
<comment type="similarity">
    <text evidence="2">Belongs to the Mg-chelatase subunits D/I family. ComM subfamily.</text>
</comment>
<comment type="pathway">
    <text evidence="1">Porphyrin-containing compound metabolism; chlorophyll biosynthesis.</text>
</comment>
<dbReference type="OrthoDB" id="6373531at2759"/>
<dbReference type="InterPro" id="IPR025158">
    <property type="entry name" value="Mg_chelat-rel_C"/>
</dbReference>
<feature type="domain" description="MCM C-terminal AAA(+) ATPase" evidence="5">
    <location>
        <begin position="167"/>
        <end position="262"/>
    </location>
</feature>
<dbReference type="InterPro" id="IPR025943">
    <property type="entry name" value="Sigma_54_int_dom_ATP-bd_2"/>
</dbReference>
<evidence type="ECO:0000256" key="3">
    <source>
        <dbReference type="ARBA" id="ARBA00022741"/>
    </source>
</evidence>
<organism evidence="6">
    <name type="scientific">Cyprideis torosa</name>
    <dbReference type="NCBI Taxonomy" id="163714"/>
    <lineage>
        <taxon>Eukaryota</taxon>
        <taxon>Metazoa</taxon>
        <taxon>Ecdysozoa</taxon>
        <taxon>Arthropoda</taxon>
        <taxon>Crustacea</taxon>
        <taxon>Oligostraca</taxon>
        <taxon>Ostracoda</taxon>
        <taxon>Podocopa</taxon>
        <taxon>Podocopida</taxon>
        <taxon>Cytherocopina</taxon>
        <taxon>Cytheroidea</taxon>
        <taxon>Cytherideidae</taxon>
        <taxon>Cyprideis</taxon>
    </lineage>
</organism>
<sequence length="381" mass="42135">MSLKCRDANRTLLVPKENAAEAAIINEASIISASSLLEVCKHLSGLETLPFYYDQSDPAPHLRPQIPDLSDVRGQPHARRAIEIAAAGGHHLLMIGPPGTGKTMLASRMAGILPTMSEKEALETASLSSISHIGLDPMNWRNRPFRQPHHTASGVALVGGGANPKPGEISLAHNGILFLDELTEFDRRTLDVLREPIETGQITISRAANQANFPARFQLIAAMNPCPQGYDCDLKDNCHCTAEQQRRHRSRISAPLMDRIDIQIEVPRLPHEALREDKQGEDTATVRARVIKSRDIQLNRCGKPNSELSNKEIDRYCALDAKAAAMLDTTMERFRLSARAYHRILKVARTCADLDGAQNVSLNHIAEAIGYRAMDRWMART</sequence>
<gene>
    <name evidence="6" type="ORF">CTOB1V02_LOCUS15348</name>
</gene>
<dbReference type="InterPro" id="IPR000523">
    <property type="entry name" value="Mg_chelatse_chII-like_cat_dom"/>
</dbReference>
<keyword evidence="4" id="KW-0067">ATP-binding</keyword>
<dbReference type="EMBL" id="OB689026">
    <property type="protein sequence ID" value="CAD7237533.1"/>
    <property type="molecule type" value="Genomic_DNA"/>
</dbReference>